<organism evidence="2 3">
    <name type="scientific">Chloebia gouldiae</name>
    <name type="common">Gouldian finch</name>
    <name type="synonym">Erythrura gouldiae</name>
    <dbReference type="NCBI Taxonomy" id="44316"/>
    <lineage>
        <taxon>Eukaryota</taxon>
        <taxon>Metazoa</taxon>
        <taxon>Chordata</taxon>
        <taxon>Craniata</taxon>
        <taxon>Vertebrata</taxon>
        <taxon>Euteleostomi</taxon>
        <taxon>Archelosauria</taxon>
        <taxon>Archosauria</taxon>
        <taxon>Dinosauria</taxon>
        <taxon>Saurischia</taxon>
        <taxon>Theropoda</taxon>
        <taxon>Coelurosauria</taxon>
        <taxon>Aves</taxon>
        <taxon>Neognathae</taxon>
        <taxon>Neoaves</taxon>
        <taxon>Telluraves</taxon>
        <taxon>Australaves</taxon>
        <taxon>Passeriformes</taxon>
        <taxon>Passeroidea</taxon>
        <taxon>Passeridae</taxon>
        <taxon>Chloebia</taxon>
    </lineage>
</organism>
<feature type="region of interest" description="Disordered" evidence="1">
    <location>
        <begin position="1445"/>
        <end position="1497"/>
    </location>
</feature>
<feature type="compositionally biased region" description="Basic residues" evidence="1">
    <location>
        <begin position="177"/>
        <end position="190"/>
    </location>
</feature>
<evidence type="ECO:0000313" key="3">
    <source>
        <dbReference type="Proteomes" id="UP000276834"/>
    </source>
</evidence>
<reference evidence="2 3" key="1">
    <citation type="journal article" date="2018" name="Proc. R. Soc. B">
        <title>A non-coding region near Follistatin controls head colour polymorphism in the Gouldian finch.</title>
        <authorList>
            <person name="Toomey M.B."/>
            <person name="Marques C.I."/>
            <person name="Andrade P."/>
            <person name="Araujo P.M."/>
            <person name="Sabatino S."/>
            <person name="Gazda M.A."/>
            <person name="Afonso S."/>
            <person name="Lopes R.J."/>
            <person name="Corbo J.C."/>
            <person name="Carneiro M."/>
        </authorList>
    </citation>
    <scope>NUCLEOTIDE SEQUENCE [LARGE SCALE GENOMIC DNA]</scope>
    <source>
        <strain evidence="2">Red01</strain>
        <tissue evidence="2">Muscle</tissue>
    </source>
</reference>
<dbReference type="Proteomes" id="UP000276834">
    <property type="component" value="Unassembled WGS sequence"/>
</dbReference>
<keyword evidence="3" id="KW-1185">Reference proteome</keyword>
<feature type="compositionally biased region" description="Low complexity" evidence="1">
    <location>
        <begin position="392"/>
        <end position="403"/>
    </location>
</feature>
<feature type="compositionally biased region" description="Basic and acidic residues" evidence="1">
    <location>
        <begin position="636"/>
        <end position="645"/>
    </location>
</feature>
<feature type="region of interest" description="Disordered" evidence="1">
    <location>
        <begin position="834"/>
        <end position="853"/>
    </location>
</feature>
<evidence type="ECO:0000256" key="1">
    <source>
        <dbReference type="SAM" id="MobiDB-lite"/>
    </source>
</evidence>
<feature type="region of interest" description="Disordered" evidence="1">
    <location>
        <begin position="1277"/>
        <end position="1386"/>
    </location>
</feature>
<feature type="region of interest" description="Disordered" evidence="1">
    <location>
        <begin position="919"/>
        <end position="947"/>
    </location>
</feature>
<feature type="region of interest" description="Disordered" evidence="1">
    <location>
        <begin position="1"/>
        <end position="190"/>
    </location>
</feature>
<sequence>MTGRSLTRTGATLARTGTNLTRTGANLARTSANPARTETNSARSETNPARTETNPARTGTNPARSETNPARTGTNPARTETNPARTETNPARSGTNPARTRTNPASSRDPTRPSTGTNPAAPGSTPGPAPGQARPALPGSTGSAPGPPRDSTGPRPPSTGARSGPCPRRAAGTGRCQRLRFPRTARPRWSRCSRSLALPRSRFLHPDPVPVPALPFPVSLSRADSSALTRCRPCPLTVRRGPGSPALSRSLARSWCLSRSLSRCPVRPPGAGARFPRPVPGPFPVPSAGARFPRPVPFPVSVPGAGARFLRPVPFPVSVPSAGARFPRHVPFPVPVPPPVPCPGVLSRFPGPSPVPVPVPGSRFPGPVPVPVPPPCPGSLSRGPVPVPVPGSPALSRSRSRFPVPVPVPGSPALSRSRCRFPVPVPPLSPAHLPPPPRAAPGSAAAFGPAPSGPARRRGRAPRRDVTRRGERDEGTPKLARFGDKGWKRGGRGGVKPLGAAECPREGPGGGISWKNPRVGQEEEFHGKTPGWDRRRNFIDYPWAGKTPGRDRRRNLMDHPRVGEEKEFHGSPQGGRNCLDHPWGGLGTGRGCPGTSRKWVRAGARNAKEHPGVGSGTGRGCPGTPRSGCGSGIAWEHPELDEGTERGAQGYSLGSSCPSQGNPRDVHHLWKSRSTHFWAERPQTHLEEAGQAWEGQPSPFGDQKPTLSSALTHQPPPSPPQDRGAPGPPVMAQGAILGLGTAPVPPGRCHMPAHGAEARARRQGWLYQLAGGGKQRGNYTREEDAKLGRTGISPKGAAGGPPGGRVAAPTIGRMRWPEGKEGIDFGVLVGVRANPKGRQPGGSPHPRGRGRLGPGRFFCQLGQAAPPGPVPTMMPLTVTWGCRGWDKTGLGRAWICHPDGHRTRAASSVEALLFVPLSQEGEGMDPHGPTGWEMRADDPEPSRPSVDDVSCQAKIREGSHQHLYSSCKPGASGCGDGVSALGAPPEQQIPSRGELLDPTTSCEAPKTLSREERGVGGLLRPPPLPLRRQRLQVLWSWYVTGSPSLLPRTQIAQNGDGKCRVSVATNIFRARCRTHSPRFATQGCPSPSCSAPGRSCPAGHPGLAAREGPRGLVGSFPAPGPQKEPKALVQRWLLCCARISSIFQHKPPVEMGTSSTTSSSTAPSGDAGGRGGSPSSHRDRQGHRRLPNHPAAPHGCRTSRAHREGQSQLFPIQPHVATNTQPPGIHTHTWCNATAKSSAPLDAIPVWASSWIFPKIKTFPSQGAQQTPCNGRAAFPGLAADPNQKAGNLTTLLYPGNTRKDQGANASHQHLQQGLGKAATGGVPSGSRSTPAQLGPRAPRDPQSPGLGSSSTIPTLGFRPPSPGKDPTTTRHHSKHPNASKLLLPLVPRARASASAETQRFIFIPSDPGWEKQIPCGRCPRAIWRAEGVGALPAEAARSSLVAQSYPGSRGSRRQNGDGVKAAAAARAGKNRMGGQGQSKDTADFWGEGGWPPSRLV</sequence>
<feature type="region of interest" description="Disordered" evidence="1">
    <location>
        <begin position="430"/>
        <end position="517"/>
    </location>
</feature>
<feature type="compositionally biased region" description="Polar residues" evidence="1">
    <location>
        <begin position="652"/>
        <end position="662"/>
    </location>
</feature>
<accession>A0A3L8RV79</accession>
<proteinExistence type="predicted"/>
<gene>
    <name evidence="2" type="ORF">DV515_00015919</name>
</gene>
<feature type="region of interest" description="Disordered" evidence="1">
    <location>
        <begin position="693"/>
        <end position="732"/>
    </location>
</feature>
<evidence type="ECO:0000313" key="2">
    <source>
        <dbReference type="EMBL" id="RLV86533.1"/>
    </source>
</evidence>
<name>A0A3L8RV79_CHLGU</name>
<feature type="compositionally biased region" description="Polar residues" evidence="1">
    <location>
        <begin position="28"/>
        <end position="114"/>
    </location>
</feature>
<feature type="compositionally biased region" description="Basic and acidic residues" evidence="1">
    <location>
        <begin position="462"/>
        <end position="487"/>
    </location>
</feature>
<feature type="compositionally biased region" description="Low complexity" evidence="1">
    <location>
        <begin position="440"/>
        <end position="454"/>
    </location>
</feature>
<feature type="region of interest" description="Disordered" evidence="1">
    <location>
        <begin position="1147"/>
        <end position="1204"/>
    </location>
</feature>
<dbReference type="EMBL" id="QUSF01000224">
    <property type="protein sequence ID" value="RLV86533.1"/>
    <property type="molecule type" value="Genomic_DNA"/>
</dbReference>
<feature type="compositionally biased region" description="Pro residues" evidence="1">
    <location>
        <begin position="430"/>
        <end position="439"/>
    </location>
</feature>
<feature type="compositionally biased region" description="Low complexity" evidence="1">
    <location>
        <begin position="115"/>
        <end position="133"/>
    </location>
</feature>
<protein>
    <submittedName>
        <fullName evidence="2">Uncharacterized protein</fullName>
    </submittedName>
</protein>
<feature type="region of interest" description="Disordered" evidence="1">
    <location>
        <begin position="1082"/>
        <end position="1123"/>
    </location>
</feature>
<feature type="compositionally biased region" description="Low complexity" evidence="1">
    <location>
        <begin position="1"/>
        <end position="26"/>
    </location>
</feature>
<comment type="caution">
    <text evidence="2">The sequence shown here is derived from an EMBL/GenBank/DDBJ whole genome shotgun (WGS) entry which is preliminary data.</text>
</comment>
<feature type="region of interest" description="Disordered" evidence="1">
    <location>
        <begin position="383"/>
        <end position="418"/>
    </location>
</feature>
<feature type="region of interest" description="Disordered" evidence="1">
    <location>
        <begin position="604"/>
        <end position="667"/>
    </location>
</feature>